<organism evidence="2">
    <name type="scientific">marine metagenome</name>
    <dbReference type="NCBI Taxonomy" id="408172"/>
    <lineage>
        <taxon>unclassified sequences</taxon>
        <taxon>metagenomes</taxon>
        <taxon>ecological metagenomes</taxon>
    </lineage>
</organism>
<sequence>MPVTEKEVRNALKTVQDPELHLDLVVLGLVYDIEVDGGDVHVVMSLTSPMCPAAEQIVVDARNAISEIEGVESCEVDLTFDPLWTPDRIAPLIRSSLGL</sequence>
<proteinExistence type="predicted"/>
<name>A0A381NX10_9ZZZZ</name>
<feature type="domain" description="MIP18 family-like" evidence="1">
    <location>
        <begin position="5"/>
        <end position="77"/>
    </location>
</feature>
<dbReference type="PANTHER" id="PTHR42831:SF1">
    <property type="entry name" value="FE-S PROTEIN MATURATION AUXILIARY FACTOR YITW"/>
    <property type="match status" value="1"/>
</dbReference>
<dbReference type="Gene3D" id="3.30.300.130">
    <property type="entry name" value="Fe-S cluster assembly (FSCA)"/>
    <property type="match status" value="1"/>
</dbReference>
<reference evidence="2" key="1">
    <citation type="submission" date="2018-05" db="EMBL/GenBank/DDBJ databases">
        <authorList>
            <person name="Lanie J.A."/>
            <person name="Ng W.-L."/>
            <person name="Kazmierczak K.M."/>
            <person name="Andrzejewski T.M."/>
            <person name="Davidsen T.M."/>
            <person name="Wayne K.J."/>
            <person name="Tettelin H."/>
            <person name="Glass J.I."/>
            <person name="Rusch D."/>
            <person name="Podicherti R."/>
            <person name="Tsui H.-C.T."/>
            <person name="Winkler M.E."/>
        </authorList>
    </citation>
    <scope>NUCLEOTIDE SEQUENCE</scope>
</reference>
<dbReference type="InterPro" id="IPR002744">
    <property type="entry name" value="MIP18-like"/>
</dbReference>
<dbReference type="PANTHER" id="PTHR42831">
    <property type="entry name" value="FE-S PROTEIN MATURATION AUXILIARY FACTOR YITW"/>
    <property type="match status" value="1"/>
</dbReference>
<evidence type="ECO:0000313" key="2">
    <source>
        <dbReference type="EMBL" id="SUZ58977.1"/>
    </source>
</evidence>
<dbReference type="Pfam" id="PF01883">
    <property type="entry name" value="FeS_assembly_P"/>
    <property type="match status" value="1"/>
</dbReference>
<dbReference type="InterPro" id="IPR034904">
    <property type="entry name" value="FSCA_dom_sf"/>
</dbReference>
<dbReference type="EMBL" id="UINC01000654">
    <property type="protein sequence ID" value="SUZ58977.1"/>
    <property type="molecule type" value="Genomic_DNA"/>
</dbReference>
<evidence type="ECO:0000259" key="1">
    <source>
        <dbReference type="Pfam" id="PF01883"/>
    </source>
</evidence>
<dbReference type="SUPFAM" id="SSF117916">
    <property type="entry name" value="Fe-S cluster assembly (FSCA) domain-like"/>
    <property type="match status" value="1"/>
</dbReference>
<dbReference type="AlphaFoldDB" id="A0A381NX10"/>
<dbReference type="InterPro" id="IPR052339">
    <property type="entry name" value="Fe-S_Maturation_MIP18"/>
</dbReference>
<accession>A0A381NX10</accession>
<gene>
    <name evidence="2" type="ORF">METZ01_LOCUS11831</name>
</gene>
<protein>
    <recommendedName>
        <fullName evidence="1">MIP18 family-like domain-containing protein</fullName>
    </recommendedName>
</protein>